<evidence type="ECO:0000256" key="7">
    <source>
        <dbReference type="ARBA" id="ARBA00022989"/>
    </source>
</evidence>
<dbReference type="OrthoDB" id="421979at2759"/>
<sequence>MHFIKLAIFAAFALEIALVAIASDAAKLVITVLSQYPGYHTAKAYRLRDNIKEQAKDLQDVSVNIILTHELNLVGSWTIGNILPDLIRNFEESQWYLFCEVNTFIKLKRLMDLLRGFNSSQDIWLGYAVYDHEPTIIHHFSDHTKKFKYPNPSSGFVITAPLVKKLAQRVASGEKPEGEFSIDAAYEFSKFVWDNGKGTRLIHVPELCVVSDDTCATYPQHFHPCGQSIPIQKVYVAVKTCSKFHVQRISVIKRTWAKHAANIGYYSDKADDNIPEAIVTPNTTQGHCAKTYSILKHSNEILTSKKLDWLVITDDDTILSLGKLLQLLTCYNPSDPVALGERYGFRLWKNSGYNYLTGGAGLVLSANLVQKLIEPGFCSCPSPSTPDDMFLFGVCLKRVGTEPIHLPHFHQARPDDYPKVYLASQEPVSFHKFWQIDPKQVYDEWFAEADAYLSPPVQHTEL</sequence>
<evidence type="ECO:0000256" key="1">
    <source>
        <dbReference type="ARBA" id="ARBA00004606"/>
    </source>
</evidence>
<reference evidence="13" key="1">
    <citation type="submission" date="2025-08" db="UniProtKB">
        <authorList>
            <consortium name="RefSeq"/>
        </authorList>
    </citation>
    <scope>IDENTIFICATION</scope>
    <source>
        <tissue evidence="13">Thorax and Abdomen</tissue>
    </source>
</reference>
<evidence type="ECO:0000313" key="13">
    <source>
        <dbReference type="RefSeq" id="XP_015510243.1"/>
    </source>
</evidence>
<dbReference type="KEGG" id="nlo:107217281"/>
<dbReference type="FunFam" id="3.90.550.50:FF:000008">
    <property type="entry name" value="Beta-1,3-glucosyltransferase"/>
    <property type="match status" value="1"/>
</dbReference>
<dbReference type="FunCoup" id="A0A6J0B9B3">
    <property type="interactions" value="23"/>
</dbReference>
<dbReference type="Proteomes" id="UP000829291">
    <property type="component" value="Chromosome 5"/>
</dbReference>
<feature type="chain" id="PRO_5027025666" evidence="10">
    <location>
        <begin position="23"/>
        <end position="462"/>
    </location>
</feature>
<evidence type="ECO:0000256" key="2">
    <source>
        <dbReference type="ARBA" id="ARBA00008661"/>
    </source>
</evidence>
<evidence type="ECO:0000256" key="10">
    <source>
        <dbReference type="SAM" id="SignalP"/>
    </source>
</evidence>
<dbReference type="InterPro" id="IPR003378">
    <property type="entry name" value="Fringe-like_glycosylTrfase"/>
</dbReference>
<evidence type="ECO:0000256" key="4">
    <source>
        <dbReference type="ARBA" id="ARBA00022679"/>
    </source>
</evidence>
<keyword evidence="10" id="KW-0732">Signal</keyword>
<evidence type="ECO:0000313" key="12">
    <source>
        <dbReference type="Proteomes" id="UP000829291"/>
    </source>
</evidence>
<organism evidence="13">
    <name type="scientific">Neodiprion lecontei</name>
    <name type="common">Redheaded pine sawfly</name>
    <dbReference type="NCBI Taxonomy" id="441921"/>
    <lineage>
        <taxon>Eukaryota</taxon>
        <taxon>Metazoa</taxon>
        <taxon>Ecdysozoa</taxon>
        <taxon>Arthropoda</taxon>
        <taxon>Hexapoda</taxon>
        <taxon>Insecta</taxon>
        <taxon>Pterygota</taxon>
        <taxon>Neoptera</taxon>
        <taxon>Endopterygota</taxon>
        <taxon>Hymenoptera</taxon>
        <taxon>Tenthredinoidea</taxon>
        <taxon>Diprionidae</taxon>
        <taxon>Diprioninae</taxon>
        <taxon>Neodiprion</taxon>
    </lineage>
</organism>
<keyword evidence="5" id="KW-0812">Transmembrane</keyword>
<feature type="signal peptide" evidence="10">
    <location>
        <begin position="1"/>
        <end position="22"/>
    </location>
</feature>
<feature type="domain" description="Fringe-like glycosyltransferase" evidence="11">
    <location>
        <begin position="92"/>
        <end position="171"/>
    </location>
</feature>
<dbReference type="Pfam" id="PF02434">
    <property type="entry name" value="Fringe"/>
    <property type="match status" value="2"/>
</dbReference>
<gene>
    <name evidence="13" type="primary">LOC107217281</name>
</gene>
<dbReference type="InParanoid" id="A0A6J0B9B3"/>
<dbReference type="GO" id="GO:0012505">
    <property type="term" value="C:endomembrane system"/>
    <property type="evidence" value="ECO:0007669"/>
    <property type="project" value="UniProtKB-SubCell"/>
</dbReference>
<comment type="subcellular location">
    <subcellularLocation>
        <location evidence="9">Endomembrane system</location>
        <topology evidence="9">Single-pass membrane protein</topology>
    </subcellularLocation>
    <subcellularLocation>
        <location evidence="1">Membrane</location>
        <topology evidence="1">Single-pass type II membrane protein</topology>
    </subcellularLocation>
</comment>
<accession>A0A6J0B9B3</accession>
<dbReference type="AlphaFoldDB" id="A0A6J0B9B3"/>
<protein>
    <submittedName>
        <fullName evidence="13">Beta-1,3-glucosyltransferase isoform X2</fullName>
    </submittedName>
</protein>
<feature type="domain" description="Fringe-like glycosyltransferase" evidence="11">
    <location>
        <begin position="230"/>
        <end position="438"/>
    </location>
</feature>
<dbReference type="PANTHER" id="PTHR10811">
    <property type="entry name" value="FRINGE-RELATED"/>
    <property type="match status" value="1"/>
</dbReference>
<keyword evidence="6" id="KW-0735">Signal-anchor</keyword>
<keyword evidence="4" id="KW-0808">Transferase</keyword>
<evidence type="ECO:0000256" key="9">
    <source>
        <dbReference type="ARBA" id="ARBA00037847"/>
    </source>
</evidence>
<evidence type="ECO:0000256" key="5">
    <source>
        <dbReference type="ARBA" id="ARBA00022692"/>
    </source>
</evidence>
<dbReference type="GO" id="GO:0016020">
    <property type="term" value="C:membrane"/>
    <property type="evidence" value="ECO:0007669"/>
    <property type="project" value="UniProtKB-SubCell"/>
</dbReference>
<keyword evidence="7" id="KW-1133">Transmembrane helix</keyword>
<evidence type="ECO:0000259" key="11">
    <source>
        <dbReference type="Pfam" id="PF02434"/>
    </source>
</evidence>
<keyword evidence="3" id="KW-0328">Glycosyltransferase</keyword>
<evidence type="ECO:0000256" key="3">
    <source>
        <dbReference type="ARBA" id="ARBA00022676"/>
    </source>
</evidence>
<evidence type="ECO:0000256" key="8">
    <source>
        <dbReference type="ARBA" id="ARBA00023136"/>
    </source>
</evidence>
<dbReference type="Gene3D" id="3.90.550.50">
    <property type="match status" value="2"/>
</dbReference>
<name>A0A6J0B9B3_NEOLC</name>
<evidence type="ECO:0000256" key="6">
    <source>
        <dbReference type="ARBA" id="ARBA00022968"/>
    </source>
</evidence>
<proteinExistence type="inferred from homology"/>
<keyword evidence="8" id="KW-0472">Membrane</keyword>
<dbReference type="GeneID" id="107217281"/>
<keyword evidence="12" id="KW-1185">Reference proteome</keyword>
<comment type="similarity">
    <text evidence="2">Belongs to the glycosyltransferase 31 family.</text>
</comment>
<dbReference type="GO" id="GO:0016757">
    <property type="term" value="F:glycosyltransferase activity"/>
    <property type="evidence" value="ECO:0007669"/>
    <property type="project" value="UniProtKB-KW"/>
</dbReference>
<dbReference type="RefSeq" id="XP_015510243.1">
    <property type="nucleotide sequence ID" value="XM_015654757.2"/>
</dbReference>